<dbReference type="OrthoDB" id="5895172at2759"/>
<evidence type="ECO:0000313" key="4">
    <source>
        <dbReference type="WBParaSite" id="HCON_00091180-00001"/>
    </source>
</evidence>
<dbReference type="InterPro" id="IPR012337">
    <property type="entry name" value="RNaseH-like_sf"/>
</dbReference>
<dbReference type="WBParaSite" id="HCON_00091180-00001">
    <property type="protein sequence ID" value="HCON_00091180-00001"/>
    <property type="gene ID" value="HCON_00091180"/>
</dbReference>
<evidence type="ECO:0000256" key="1">
    <source>
        <dbReference type="SAM" id="Coils"/>
    </source>
</evidence>
<sequence length="477" mass="55460">MTTRLIHLDVVSDMTTRAFLNMLRRFFARRGIPQSITSDNAPTFELGETILKECLHAAKSDPTVLKELSNREIEWHYNTPFAPWQGGFLREVPGPMPEEGFYLKESRFMANFWQNAVPPDLKTEISLTWQELKEQVEQVEELDTSWTSHCINSTCSDCHPEKLILIASRFLRMANSTKDNLSRLKQHLLLLDSWRSILEKEKEDKERMEKDIDKDKITLTADGYIQKVDRIASEIDYELGQLLKNIPDQNNNVPHGKNAMEVQMTTDNLSKGRKVEKTTDDEYLLRLISETTETADDVEKEEHPQSAPQESSDRPTRYTDYDEDGSRHQGVNCSRKRPHNEIERELEELERGLRLLPTRKIAYRSQQVKFSVTCAFCEIKGAHFSDSCPEVREGHQRRRIIRFSKKCFYCLGRCKDQKNCEEKEKECWYCSIVRDTALDFLIPNDDGHHRALCTVPNSKDRVRDVIQNVRQALSNVS</sequence>
<proteinExistence type="predicted"/>
<dbReference type="InterPro" id="IPR036397">
    <property type="entry name" value="RNaseH_sf"/>
</dbReference>
<dbReference type="Proteomes" id="UP000025227">
    <property type="component" value="Unplaced"/>
</dbReference>
<feature type="compositionally biased region" description="Basic and acidic residues" evidence="2">
    <location>
        <begin position="311"/>
        <end position="327"/>
    </location>
</feature>
<evidence type="ECO:0000256" key="2">
    <source>
        <dbReference type="SAM" id="MobiDB-lite"/>
    </source>
</evidence>
<feature type="coiled-coil region" evidence="1">
    <location>
        <begin position="191"/>
        <end position="218"/>
    </location>
</feature>
<evidence type="ECO:0000313" key="3">
    <source>
        <dbReference type="Proteomes" id="UP000025227"/>
    </source>
</evidence>
<dbReference type="AlphaFoldDB" id="A0A7I4YGQ4"/>
<keyword evidence="1" id="KW-0175">Coiled coil</keyword>
<dbReference type="SUPFAM" id="SSF53098">
    <property type="entry name" value="Ribonuclease H-like"/>
    <property type="match status" value="1"/>
</dbReference>
<dbReference type="Gene3D" id="3.30.420.10">
    <property type="entry name" value="Ribonuclease H-like superfamily/Ribonuclease H"/>
    <property type="match status" value="1"/>
</dbReference>
<name>A0A7I4YGQ4_HAECO</name>
<dbReference type="GO" id="GO:0003676">
    <property type="term" value="F:nucleic acid binding"/>
    <property type="evidence" value="ECO:0007669"/>
    <property type="project" value="InterPro"/>
</dbReference>
<keyword evidence="3" id="KW-1185">Reference proteome</keyword>
<accession>A0A7I4YGQ4</accession>
<feature type="region of interest" description="Disordered" evidence="2">
    <location>
        <begin position="292"/>
        <end position="339"/>
    </location>
</feature>
<organism evidence="3 4">
    <name type="scientific">Haemonchus contortus</name>
    <name type="common">Barber pole worm</name>
    <dbReference type="NCBI Taxonomy" id="6289"/>
    <lineage>
        <taxon>Eukaryota</taxon>
        <taxon>Metazoa</taxon>
        <taxon>Ecdysozoa</taxon>
        <taxon>Nematoda</taxon>
        <taxon>Chromadorea</taxon>
        <taxon>Rhabditida</taxon>
        <taxon>Rhabditina</taxon>
        <taxon>Rhabditomorpha</taxon>
        <taxon>Strongyloidea</taxon>
        <taxon>Trichostrongylidae</taxon>
        <taxon>Haemonchus</taxon>
    </lineage>
</organism>
<protein>
    <submittedName>
        <fullName evidence="4">Integrase catalytic domain-containing protein</fullName>
    </submittedName>
</protein>
<reference evidence="4" key="1">
    <citation type="submission" date="2020-12" db="UniProtKB">
        <authorList>
            <consortium name="WormBaseParasite"/>
        </authorList>
    </citation>
    <scope>IDENTIFICATION</scope>
    <source>
        <strain evidence="4">MHco3</strain>
    </source>
</reference>